<feature type="compositionally biased region" description="Low complexity" evidence="1">
    <location>
        <begin position="71"/>
        <end position="80"/>
    </location>
</feature>
<dbReference type="RefSeq" id="WP_063839824.1">
    <property type="nucleotide sequence ID" value="NZ_KN323089.1"/>
</dbReference>
<reference evidence="2 3" key="1">
    <citation type="submission" date="2014-08" db="EMBL/GenBank/DDBJ databases">
        <authorList>
            <person name="Bunnell A."/>
            <person name="Chain P.S."/>
            <person name="Chertkov O."/>
            <person name="Currie B.J."/>
            <person name="Daligault H.E."/>
            <person name="Davenport K.W."/>
            <person name="Davis C."/>
            <person name="Gleasner C.D."/>
            <person name="Johnson S.L."/>
            <person name="Kaestli M."/>
            <person name="Koren S."/>
            <person name="Kunde Y.A."/>
            <person name="Mayo M."/>
            <person name="McMurry K.K."/>
            <person name="Price E.P."/>
            <person name="Reitenga K.G."/>
            <person name="Robison R."/>
            <person name="Rosovitz M.J."/>
            <person name="Sarovich D.S."/>
            <person name="Teshima H."/>
        </authorList>
    </citation>
    <scope>NUCLEOTIDE SEQUENCE [LARGE SCALE GENOMIC DNA]</scope>
    <source>
        <strain evidence="2 3">MSHR44</strain>
    </source>
</reference>
<feature type="region of interest" description="Disordered" evidence="1">
    <location>
        <begin position="1"/>
        <end position="36"/>
    </location>
</feature>
<evidence type="ECO:0000313" key="2">
    <source>
        <dbReference type="EMBL" id="KGX11188.1"/>
    </source>
</evidence>
<gene>
    <name evidence="2" type="ORF">Y036_4425</name>
</gene>
<protein>
    <submittedName>
        <fullName evidence="2">Uncharacterized protein</fullName>
    </submittedName>
</protein>
<evidence type="ECO:0000256" key="1">
    <source>
        <dbReference type="SAM" id="MobiDB-lite"/>
    </source>
</evidence>
<sequence length="113" mass="10802">MAAEAEDEAKDEAEDEAGDEAGAEAEDEAATADEATRVGVAAGGSVVEAGAPAALAAAVAADATVAVSAAAAGAGRPVAAQTNSRAATKPGTRKPARAEEASAVIIVALVWSD</sequence>
<dbReference type="EMBL" id="JQIM01000009">
    <property type="protein sequence ID" value="KGX11188.1"/>
    <property type="molecule type" value="Genomic_DNA"/>
</dbReference>
<name>A0AA40JF64_BURPE</name>
<dbReference type="AlphaFoldDB" id="A0AA40JF64"/>
<accession>A0AA40JF64</accession>
<evidence type="ECO:0000313" key="3">
    <source>
        <dbReference type="Proteomes" id="UP000030475"/>
    </source>
</evidence>
<dbReference type="Proteomes" id="UP000030475">
    <property type="component" value="Unassembled WGS sequence"/>
</dbReference>
<organism evidence="2 3">
    <name type="scientific">Burkholderia pseudomallei</name>
    <name type="common">Pseudomonas pseudomallei</name>
    <dbReference type="NCBI Taxonomy" id="28450"/>
    <lineage>
        <taxon>Bacteria</taxon>
        <taxon>Pseudomonadati</taxon>
        <taxon>Pseudomonadota</taxon>
        <taxon>Betaproteobacteria</taxon>
        <taxon>Burkholderiales</taxon>
        <taxon>Burkholderiaceae</taxon>
        <taxon>Burkholderia</taxon>
        <taxon>pseudomallei group</taxon>
    </lineage>
</organism>
<proteinExistence type="predicted"/>
<feature type="region of interest" description="Disordered" evidence="1">
    <location>
        <begin position="71"/>
        <end position="97"/>
    </location>
</feature>
<feature type="compositionally biased region" description="Acidic residues" evidence="1">
    <location>
        <begin position="1"/>
        <end position="31"/>
    </location>
</feature>
<comment type="caution">
    <text evidence="2">The sequence shown here is derived from an EMBL/GenBank/DDBJ whole genome shotgun (WGS) entry which is preliminary data.</text>
</comment>